<keyword evidence="2" id="KW-1185">Reference proteome</keyword>
<evidence type="ECO:0000313" key="1">
    <source>
        <dbReference type="EMBL" id="VEL33607.1"/>
    </source>
</evidence>
<proteinExistence type="predicted"/>
<dbReference type="Proteomes" id="UP000784294">
    <property type="component" value="Unassembled WGS sequence"/>
</dbReference>
<dbReference type="AlphaFoldDB" id="A0A3S5B122"/>
<sequence>MKCYYGKPEENRRGKKNVESCEKVVGSPFYNPDESVLSFRLYHRKRHRQKANSYGMYFCSDDVCFGDRDDSLEQVHLSRRTGSRGLLYTIQRS</sequence>
<protein>
    <submittedName>
        <fullName evidence="1">Uncharacterized protein</fullName>
    </submittedName>
</protein>
<comment type="caution">
    <text evidence="1">The sequence shown here is derived from an EMBL/GenBank/DDBJ whole genome shotgun (WGS) entry which is preliminary data.</text>
</comment>
<organism evidence="1 2">
    <name type="scientific">Protopolystoma xenopodis</name>
    <dbReference type="NCBI Taxonomy" id="117903"/>
    <lineage>
        <taxon>Eukaryota</taxon>
        <taxon>Metazoa</taxon>
        <taxon>Spiralia</taxon>
        <taxon>Lophotrochozoa</taxon>
        <taxon>Platyhelminthes</taxon>
        <taxon>Monogenea</taxon>
        <taxon>Polyopisthocotylea</taxon>
        <taxon>Polystomatidea</taxon>
        <taxon>Polystomatidae</taxon>
        <taxon>Protopolystoma</taxon>
    </lineage>
</organism>
<reference evidence="1" key="1">
    <citation type="submission" date="2018-11" db="EMBL/GenBank/DDBJ databases">
        <authorList>
            <consortium name="Pathogen Informatics"/>
        </authorList>
    </citation>
    <scope>NUCLEOTIDE SEQUENCE</scope>
</reference>
<evidence type="ECO:0000313" key="2">
    <source>
        <dbReference type="Proteomes" id="UP000784294"/>
    </source>
</evidence>
<name>A0A3S5B122_9PLAT</name>
<accession>A0A3S5B122</accession>
<gene>
    <name evidence="1" type="ORF">PXEA_LOCUS27047</name>
</gene>
<dbReference type="EMBL" id="CAAALY010246073">
    <property type="protein sequence ID" value="VEL33607.1"/>
    <property type="molecule type" value="Genomic_DNA"/>
</dbReference>